<evidence type="ECO:0000256" key="5">
    <source>
        <dbReference type="ARBA" id="ARBA00022475"/>
    </source>
</evidence>
<keyword evidence="14 15" id="KW-0472">Membrane</keyword>
<evidence type="ECO:0000313" key="19">
    <source>
        <dbReference type="Proteomes" id="UP001597040"/>
    </source>
</evidence>
<evidence type="ECO:0000256" key="12">
    <source>
        <dbReference type="ARBA" id="ARBA00022989"/>
    </source>
</evidence>
<dbReference type="SMART" id="SM00387">
    <property type="entry name" value="HATPase_c"/>
    <property type="match status" value="1"/>
</dbReference>
<evidence type="ECO:0000256" key="6">
    <source>
        <dbReference type="ARBA" id="ARBA00022553"/>
    </source>
</evidence>
<evidence type="ECO:0000256" key="1">
    <source>
        <dbReference type="ARBA" id="ARBA00000085"/>
    </source>
</evidence>
<evidence type="ECO:0000256" key="11">
    <source>
        <dbReference type="ARBA" id="ARBA00022840"/>
    </source>
</evidence>
<name>A0ABW3LKB0_9BACI</name>
<dbReference type="RefSeq" id="WP_390361218.1">
    <property type="nucleotide sequence ID" value="NZ_JBHTKJ010000016.1"/>
</dbReference>
<dbReference type="PROSITE" id="PS50885">
    <property type="entry name" value="HAMP"/>
    <property type="match status" value="1"/>
</dbReference>
<evidence type="ECO:0000256" key="10">
    <source>
        <dbReference type="ARBA" id="ARBA00022777"/>
    </source>
</evidence>
<dbReference type="GO" id="GO:0005524">
    <property type="term" value="F:ATP binding"/>
    <property type="evidence" value="ECO:0007669"/>
    <property type="project" value="UniProtKB-KW"/>
</dbReference>
<evidence type="ECO:0000256" key="9">
    <source>
        <dbReference type="ARBA" id="ARBA00022741"/>
    </source>
</evidence>
<feature type="domain" description="HAMP" evidence="17">
    <location>
        <begin position="175"/>
        <end position="229"/>
    </location>
</feature>
<keyword evidence="13" id="KW-0902">Two-component regulatory system</keyword>
<evidence type="ECO:0000256" key="2">
    <source>
        <dbReference type="ARBA" id="ARBA00004651"/>
    </source>
</evidence>
<dbReference type="SUPFAM" id="SSF55874">
    <property type="entry name" value="ATPase domain of HSP90 chaperone/DNA topoisomerase II/histidine kinase"/>
    <property type="match status" value="1"/>
</dbReference>
<dbReference type="EC" id="2.7.13.3" evidence="3"/>
<evidence type="ECO:0000313" key="18">
    <source>
        <dbReference type="EMBL" id="MFD1038345.1"/>
    </source>
</evidence>
<evidence type="ECO:0000259" key="16">
    <source>
        <dbReference type="PROSITE" id="PS50109"/>
    </source>
</evidence>
<dbReference type="Proteomes" id="UP001597040">
    <property type="component" value="Unassembled WGS sequence"/>
</dbReference>
<evidence type="ECO:0000256" key="13">
    <source>
        <dbReference type="ARBA" id="ARBA00023012"/>
    </source>
</evidence>
<dbReference type="Pfam" id="PF00512">
    <property type="entry name" value="HisKA"/>
    <property type="match status" value="1"/>
</dbReference>
<dbReference type="CDD" id="cd00082">
    <property type="entry name" value="HisKA"/>
    <property type="match status" value="1"/>
</dbReference>
<organism evidence="18 19">
    <name type="scientific">Virgibacillus byunsanensis</name>
    <dbReference type="NCBI Taxonomy" id="570945"/>
    <lineage>
        <taxon>Bacteria</taxon>
        <taxon>Bacillati</taxon>
        <taxon>Bacillota</taxon>
        <taxon>Bacilli</taxon>
        <taxon>Bacillales</taxon>
        <taxon>Bacillaceae</taxon>
        <taxon>Virgibacillus</taxon>
    </lineage>
</organism>
<dbReference type="PANTHER" id="PTHR45528:SF12">
    <property type="entry name" value="SENSOR HISTIDINE KINASE ARSS"/>
    <property type="match status" value="1"/>
</dbReference>
<keyword evidence="8 15" id="KW-0812">Transmembrane</keyword>
<dbReference type="PANTHER" id="PTHR45528">
    <property type="entry name" value="SENSOR HISTIDINE KINASE CPXA"/>
    <property type="match status" value="1"/>
</dbReference>
<evidence type="ECO:0000256" key="3">
    <source>
        <dbReference type="ARBA" id="ARBA00012438"/>
    </source>
</evidence>
<feature type="transmembrane region" description="Helical" evidence="15">
    <location>
        <begin position="151"/>
        <end position="178"/>
    </location>
</feature>
<evidence type="ECO:0000259" key="17">
    <source>
        <dbReference type="PROSITE" id="PS50885"/>
    </source>
</evidence>
<comment type="caution">
    <text evidence="18">The sequence shown here is derived from an EMBL/GenBank/DDBJ whole genome shotgun (WGS) entry which is preliminary data.</text>
</comment>
<dbReference type="Gene3D" id="3.30.565.10">
    <property type="entry name" value="Histidine kinase-like ATPase, C-terminal domain"/>
    <property type="match status" value="1"/>
</dbReference>
<sequence>MKLRTKIQLFSSLFMLILILLVNTSIYFLFHKVSADSELDQLAAQTNTIIETLNSNPDIAINELLRAYLPTDGMIRVMDEDGNALTVLTKHNDYTSLPGEYTTTESQSIIVRENGLEVAAISKPLIWENGEIVTLQVSNHLVALNETMTTLFYVLVIASVIMLIPTIIAGILLSRFLLQPIKALIQAMKENTKQAKWKKINVQNRSHDELYEMEKTFNEMIDYLKDNFERQETFVSDASHELRTPISIVKSYGELLKRQGKDNHDLFNESVEAIDTEVERMQKLVEQMLTLAKNKTTDVIQVVDLIALSEHTITTFRGAYARKISVDNHGDSLLVNGNKDQLQQIIYILIDNAIKYSSDEIRISIAQQKNKAIMKVTDFGQGISKIDHARIFDRFYRIDKARSRDTGGTGLGLAIAKSIAETHHGDLCVTSKLGEGSTFTLSLPIVRES</sequence>
<dbReference type="InterPro" id="IPR003661">
    <property type="entry name" value="HisK_dim/P_dom"/>
</dbReference>
<keyword evidence="19" id="KW-1185">Reference proteome</keyword>
<reference evidence="19" key="1">
    <citation type="journal article" date="2019" name="Int. J. Syst. Evol. Microbiol.">
        <title>The Global Catalogue of Microorganisms (GCM) 10K type strain sequencing project: providing services to taxonomists for standard genome sequencing and annotation.</title>
        <authorList>
            <consortium name="The Broad Institute Genomics Platform"/>
            <consortium name="The Broad Institute Genome Sequencing Center for Infectious Disease"/>
            <person name="Wu L."/>
            <person name="Ma J."/>
        </authorList>
    </citation>
    <scope>NUCLEOTIDE SEQUENCE [LARGE SCALE GENOMIC DNA]</scope>
    <source>
        <strain evidence="19">CCUG 56754</strain>
    </source>
</reference>
<dbReference type="Gene3D" id="6.10.340.10">
    <property type="match status" value="1"/>
</dbReference>
<comment type="subcellular location">
    <subcellularLocation>
        <location evidence="2">Cell membrane</location>
        <topology evidence="2">Multi-pass membrane protein</topology>
    </subcellularLocation>
</comment>
<evidence type="ECO:0000256" key="8">
    <source>
        <dbReference type="ARBA" id="ARBA00022692"/>
    </source>
</evidence>
<dbReference type="InterPro" id="IPR003660">
    <property type="entry name" value="HAMP_dom"/>
</dbReference>
<keyword evidence="7" id="KW-0808">Transferase</keyword>
<keyword evidence="5" id="KW-1003">Cell membrane</keyword>
<keyword evidence="12 15" id="KW-1133">Transmembrane helix</keyword>
<evidence type="ECO:0000256" key="4">
    <source>
        <dbReference type="ARBA" id="ARBA00015735"/>
    </source>
</evidence>
<dbReference type="InterPro" id="IPR050398">
    <property type="entry name" value="HssS/ArlS-like"/>
</dbReference>
<dbReference type="InterPro" id="IPR005467">
    <property type="entry name" value="His_kinase_dom"/>
</dbReference>
<dbReference type="InterPro" id="IPR041610">
    <property type="entry name" value="ArlS_N"/>
</dbReference>
<evidence type="ECO:0000256" key="7">
    <source>
        <dbReference type="ARBA" id="ARBA00022679"/>
    </source>
</evidence>
<dbReference type="Pfam" id="PF18719">
    <property type="entry name" value="ArlS_N"/>
    <property type="match status" value="1"/>
</dbReference>
<dbReference type="InterPro" id="IPR036097">
    <property type="entry name" value="HisK_dim/P_sf"/>
</dbReference>
<dbReference type="InterPro" id="IPR004358">
    <property type="entry name" value="Sig_transdc_His_kin-like_C"/>
</dbReference>
<evidence type="ECO:0000256" key="14">
    <source>
        <dbReference type="ARBA" id="ARBA00023136"/>
    </source>
</evidence>
<evidence type="ECO:0000256" key="15">
    <source>
        <dbReference type="SAM" id="Phobius"/>
    </source>
</evidence>
<dbReference type="InterPro" id="IPR036890">
    <property type="entry name" value="HATPase_C_sf"/>
</dbReference>
<dbReference type="Pfam" id="PF02518">
    <property type="entry name" value="HATPase_c"/>
    <property type="match status" value="1"/>
</dbReference>
<dbReference type="EMBL" id="JBHTKJ010000016">
    <property type="protein sequence ID" value="MFD1038345.1"/>
    <property type="molecule type" value="Genomic_DNA"/>
</dbReference>
<dbReference type="PROSITE" id="PS50109">
    <property type="entry name" value="HIS_KIN"/>
    <property type="match status" value="1"/>
</dbReference>
<gene>
    <name evidence="18" type="ORF">ACFQ3N_07970</name>
</gene>
<keyword evidence="10" id="KW-0418">Kinase</keyword>
<dbReference type="InterPro" id="IPR003594">
    <property type="entry name" value="HATPase_dom"/>
</dbReference>
<keyword evidence="11 18" id="KW-0067">ATP-binding</keyword>
<dbReference type="SUPFAM" id="SSF47384">
    <property type="entry name" value="Homodimeric domain of signal transducing histidine kinase"/>
    <property type="match status" value="1"/>
</dbReference>
<proteinExistence type="predicted"/>
<keyword evidence="6" id="KW-0597">Phosphoprotein</keyword>
<dbReference type="Gene3D" id="1.10.287.130">
    <property type="match status" value="1"/>
</dbReference>
<protein>
    <recommendedName>
        <fullName evidence="4">Signal transduction histidine-protein kinase ArlS</fullName>
        <ecNumber evidence="3">2.7.13.3</ecNumber>
    </recommendedName>
</protein>
<keyword evidence="9" id="KW-0547">Nucleotide-binding</keyword>
<feature type="domain" description="Histidine kinase" evidence="16">
    <location>
        <begin position="237"/>
        <end position="447"/>
    </location>
</feature>
<dbReference type="Pfam" id="PF00672">
    <property type="entry name" value="HAMP"/>
    <property type="match status" value="1"/>
</dbReference>
<feature type="transmembrane region" description="Helical" evidence="15">
    <location>
        <begin position="12"/>
        <end position="30"/>
    </location>
</feature>
<dbReference type="PRINTS" id="PR00344">
    <property type="entry name" value="BCTRLSENSOR"/>
</dbReference>
<comment type="catalytic activity">
    <reaction evidence="1">
        <text>ATP + protein L-histidine = ADP + protein N-phospho-L-histidine.</text>
        <dbReference type="EC" id="2.7.13.3"/>
    </reaction>
</comment>
<dbReference type="CDD" id="cd00075">
    <property type="entry name" value="HATPase"/>
    <property type="match status" value="1"/>
</dbReference>
<accession>A0ABW3LKB0</accession>
<dbReference type="SMART" id="SM00388">
    <property type="entry name" value="HisKA"/>
    <property type="match status" value="1"/>
</dbReference>